<dbReference type="AlphaFoldDB" id="A0A177AU55"/>
<evidence type="ECO:0000256" key="7">
    <source>
        <dbReference type="SAM" id="Coils"/>
    </source>
</evidence>
<dbReference type="SMART" id="SM00534">
    <property type="entry name" value="MUTSac"/>
    <property type="match status" value="1"/>
</dbReference>
<dbReference type="Gene3D" id="3.30.420.110">
    <property type="entry name" value="MutS, connector domain"/>
    <property type="match status" value="1"/>
</dbReference>
<keyword evidence="6" id="KW-0234">DNA repair</keyword>
<keyword evidence="2" id="KW-0547">Nucleotide-binding</keyword>
<keyword evidence="10" id="KW-1185">Reference proteome</keyword>
<dbReference type="InterPro" id="IPR045076">
    <property type="entry name" value="MutS"/>
</dbReference>
<dbReference type="PANTHER" id="PTHR11361">
    <property type="entry name" value="DNA MISMATCH REPAIR PROTEIN MUTS FAMILY MEMBER"/>
    <property type="match status" value="1"/>
</dbReference>
<protein>
    <recommendedName>
        <fullName evidence="8">DNA mismatch repair proteins mutS family domain-containing protein</fullName>
    </recommendedName>
</protein>
<keyword evidence="7" id="KW-0175">Coiled coil</keyword>
<evidence type="ECO:0000313" key="10">
    <source>
        <dbReference type="Proteomes" id="UP000078046"/>
    </source>
</evidence>
<evidence type="ECO:0000256" key="4">
    <source>
        <dbReference type="ARBA" id="ARBA00022840"/>
    </source>
</evidence>
<dbReference type="GO" id="GO:0006312">
    <property type="term" value="P:mitotic recombination"/>
    <property type="evidence" value="ECO:0007669"/>
    <property type="project" value="TreeGrafter"/>
</dbReference>
<dbReference type="InterPro" id="IPR007861">
    <property type="entry name" value="DNA_mismatch_repair_MutS_clamp"/>
</dbReference>
<gene>
    <name evidence="9" type="ORF">A3Q56_06760</name>
</gene>
<proteinExistence type="inferred from homology"/>
<evidence type="ECO:0000256" key="1">
    <source>
        <dbReference type="ARBA" id="ARBA00006271"/>
    </source>
</evidence>
<evidence type="ECO:0000313" key="9">
    <source>
        <dbReference type="EMBL" id="OAF65536.1"/>
    </source>
</evidence>
<dbReference type="InterPro" id="IPR027417">
    <property type="entry name" value="P-loop_NTPase"/>
</dbReference>
<dbReference type="GO" id="GO:0006298">
    <property type="term" value="P:mismatch repair"/>
    <property type="evidence" value="ECO:0007669"/>
    <property type="project" value="InterPro"/>
</dbReference>
<evidence type="ECO:0000256" key="2">
    <source>
        <dbReference type="ARBA" id="ARBA00022741"/>
    </source>
</evidence>
<dbReference type="PROSITE" id="PS00486">
    <property type="entry name" value="DNA_MISMATCH_REPAIR_2"/>
    <property type="match status" value="1"/>
</dbReference>
<dbReference type="PANTHER" id="PTHR11361:SF35">
    <property type="entry name" value="DNA MISMATCH REPAIR PROTEIN MSH2"/>
    <property type="match status" value="1"/>
</dbReference>
<organism evidence="9 10">
    <name type="scientific">Intoshia linei</name>
    <dbReference type="NCBI Taxonomy" id="1819745"/>
    <lineage>
        <taxon>Eukaryota</taxon>
        <taxon>Metazoa</taxon>
        <taxon>Spiralia</taxon>
        <taxon>Lophotrochozoa</taxon>
        <taxon>Mesozoa</taxon>
        <taxon>Orthonectida</taxon>
        <taxon>Rhopaluridae</taxon>
        <taxon>Intoshia</taxon>
    </lineage>
</organism>
<keyword evidence="5" id="KW-0238">DNA-binding</keyword>
<sequence length="914" mass="105051">MDEFESKAWDFYQSNVQSDTFTCFKHGDSYVLFNEEAEDVVHKILDCPDLLKCDSEGLKKVKLSNYRYATVVRQILFTLRKRILVYENIKYCQDIDSVSNLCIGNWFLKAKGSPGDISQFEDILVDHFNASEKSGVLSISVGSNFNVDVAFLDQFNQLIKVSSFMDDDKFNNLQTIIVQLYPQEAILNGKMNHTIKNSLQKLLDKCSVIVSHLSDKEVFDKDETVSEIKILLNKNYMYFINNLTKGMCMAIDVLMKQYHLLSTHSVDKNAGFYIIEEYSHKRYVRVDLAASRAINLFDYTKEKLKVGCIKSVDCLYDLLNQCKTFHGSQLLATWIKQPLHDIGLINERLDVVELFIKDSNLLKLLNNNVLPELGNLYKVGRCFRRKNLDIEKLIAIYQSIESCENLYNILTESDSFSSSNGKILQNTFSGVLIDILCKFKPYQKMINKFIDLNKYERKERDMFTSFIRPNVSEELFSLIDKLEKINSKVEKEYNRVKDEFDCNIKLEKVKTNHKITFLYRIVLKDEPLLRPYVSKKQFNVIDTQKAGVRFTNNALENYSELYNDIFQEYDCEEKKLLKSITDTCYQYINVFDQLLNVTAKLDVLVAFAVLISESSFPFVRPQFHSEGQIIFKNLRHPIVELKQDIEFISNDCTFYKPDSAIFKLITGPNMGGKSTYIRSVGLAVIMAHMGCYVAADEAHISLVDSVLCRIGSNDSTLMGLSTFMNEMLEMSSIINTASSHSLVIIDELGRGTSTYDGFGLSWAISKYLVKNIKCFCLFATHFHELDCTMPQRGTLLSEFEQGCITSLLEENVAIGGRPYLLDERSKRNMSRIMLNNDTPIAAHIIQDLGLNVSTNTIYILDQIIFSDEKGFLLDGRDGHGHYWTHEKELRKFFGRKLLLFGQAWATMDLHHSIS</sequence>
<dbReference type="GO" id="GO:0140664">
    <property type="term" value="F:ATP-dependent DNA damage sensor activity"/>
    <property type="evidence" value="ECO:0007669"/>
    <property type="project" value="InterPro"/>
</dbReference>
<dbReference type="Gene3D" id="3.40.1170.10">
    <property type="entry name" value="DNA repair protein MutS, domain I"/>
    <property type="match status" value="1"/>
</dbReference>
<dbReference type="InterPro" id="IPR036187">
    <property type="entry name" value="DNA_mismatch_repair_MutS_sf"/>
</dbReference>
<dbReference type="GO" id="GO:0030983">
    <property type="term" value="F:mismatched DNA binding"/>
    <property type="evidence" value="ECO:0007669"/>
    <property type="project" value="InterPro"/>
</dbReference>
<dbReference type="Pfam" id="PF05192">
    <property type="entry name" value="MutS_III"/>
    <property type="match status" value="1"/>
</dbReference>
<evidence type="ECO:0000259" key="8">
    <source>
        <dbReference type="PROSITE" id="PS00486"/>
    </source>
</evidence>
<dbReference type="Pfam" id="PF05190">
    <property type="entry name" value="MutS_IV"/>
    <property type="match status" value="1"/>
</dbReference>
<feature type="coiled-coil region" evidence="7">
    <location>
        <begin position="472"/>
        <end position="499"/>
    </location>
</feature>
<name>A0A177AU55_9BILA</name>
<dbReference type="SMART" id="SM00533">
    <property type="entry name" value="MUTSd"/>
    <property type="match status" value="1"/>
</dbReference>
<evidence type="ECO:0000256" key="5">
    <source>
        <dbReference type="ARBA" id="ARBA00023125"/>
    </source>
</evidence>
<feature type="domain" description="DNA mismatch repair proteins mutS family" evidence="8">
    <location>
        <begin position="741"/>
        <end position="757"/>
    </location>
</feature>
<dbReference type="InterPro" id="IPR036678">
    <property type="entry name" value="MutS_con_dom_sf"/>
</dbReference>
<dbReference type="InterPro" id="IPR007696">
    <property type="entry name" value="DNA_mismatch_repair_MutS_core"/>
</dbReference>
<dbReference type="EMBL" id="LWCA01001251">
    <property type="protein sequence ID" value="OAF65536.1"/>
    <property type="molecule type" value="Genomic_DNA"/>
</dbReference>
<evidence type="ECO:0000256" key="6">
    <source>
        <dbReference type="ARBA" id="ARBA00023204"/>
    </source>
</evidence>
<keyword evidence="4" id="KW-0067">ATP-binding</keyword>
<dbReference type="InterPro" id="IPR016151">
    <property type="entry name" value="DNA_mismatch_repair_MutS_N"/>
</dbReference>
<dbReference type="SUPFAM" id="SSF52540">
    <property type="entry name" value="P-loop containing nucleoside triphosphate hydrolases"/>
    <property type="match status" value="1"/>
</dbReference>
<dbReference type="GO" id="GO:0005524">
    <property type="term" value="F:ATP binding"/>
    <property type="evidence" value="ECO:0007669"/>
    <property type="project" value="UniProtKB-KW"/>
</dbReference>
<dbReference type="Gene3D" id="1.10.1420.10">
    <property type="match status" value="2"/>
</dbReference>
<accession>A0A177AU55</accession>
<dbReference type="Gene3D" id="3.40.50.300">
    <property type="entry name" value="P-loop containing nucleotide triphosphate hydrolases"/>
    <property type="match status" value="1"/>
</dbReference>
<evidence type="ECO:0000256" key="3">
    <source>
        <dbReference type="ARBA" id="ARBA00022763"/>
    </source>
</evidence>
<dbReference type="SUPFAM" id="SSF48334">
    <property type="entry name" value="DNA repair protein MutS, domain III"/>
    <property type="match status" value="1"/>
</dbReference>
<dbReference type="Proteomes" id="UP000078046">
    <property type="component" value="Unassembled WGS sequence"/>
</dbReference>
<dbReference type="Pfam" id="PF00488">
    <property type="entry name" value="MutS_V"/>
    <property type="match status" value="1"/>
</dbReference>
<keyword evidence="3" id="KW-0227">DNA damage</keyword>
<dbReference type="OrthoDB" id="295033at2759"/>
<dbReference type="InterPro" id="IPR000432">
    <property type="entry name" value="DNA_mismatch_repair_MutS_C"/>
</dbReference>
<comment type="caution">
    <text evidence="9">The sequence shown here is derived from an EMBL/GenBank/DDBJ whole genome shotgun (WGS) entry which is preliminary data.</text>
</comment>
<comment type="similarity">
    <text evidence="1">Belongs to the DNA mismatch repair MutS family.</text>
</comment>
<reference evidence="9 10" key="1">
    <citation type="submission" date="2016-04" db="EMBL/GenBank/DDBJ databases">
        <title>The genome of Intoshia linei affirms orthonectids as highly simplified spiralians.</title>
        <authorList>
            <person name="Mikhailov K.V."/>
            <person name="Slusarev G.S."/>
            <person name="Nikitin M.A."/>
            <person name="Logacheva M.D."/>
            <person name="Penin A."/>
            <person name="Aleoshin V."/>
            <person name="Panchin Y.V."/>
        </authorList>
    </citation>
    <scope>NUCLEOTIDE SEQUENCE [LARGE SCALE GENOMIC DNA]</scope>
    <source>
        <strain evidence="9">Intl2013</strain>
        <tissue evidence="9">Whole animal</tissue>
    </source>
</reference>
<dbReference type="InterPro" id="IPR011184">
    <property type="entry name" value="DNA_mismatch_repair_Msh2"/>
</dbReference>
<dbReference type="PIRSF" id="PIRSF005813">
    <property type="entry name" value="MSH2"/>
    <property type="match status" value="1"/>
</dbReference>
<dbReference type="GO" id="GO:0032301">
    <property type="term" value="C:MutSalpha complex"/>
    <property type="evidence" value="ECO:0007669"/>
    <property type="project" value="TreeGrafter"/>
</dbReference>